<feature type="repeat" description="ANK" evidence="3">
    <location>
        <begin position="180"/>
        <end position="212"/>
    </location>
</feature>
<dbReference type="InterPro" id="IPR002110">
    <property type="entry name" value="Ankyrin_rpt"/>
</dbReference>
<dbReference type="PROSITE" id="PS50088">
    <property type="entry name" value="ANK_REPEAT"/>
    <property type="match status" value="6"/>
</dbReference>
<dbReference type="Pfam" id="PF00023">
    <property type="entry name" value="Ank"/>
    <property type="match status" value="1"/>
</dbReference>
<dbReference type="Proteomes" id="UP000215335">
    <property type="component" value="Unassembled WGS sequence"/>
</dbReference>
<comment type="caution">
    <text evidence="4">The sequence shown here is derived from an EMBL/GenBank/DDBJ whole genome shotgun (WGS) entry which is preliminary data.</text>
</comment>
<accession>A0A232FF27</accession>
<feature type="repeat" description="ANK" evidence="3">
    <location>
        <begin position="11"/>
        <end position="43"/>
    </location>
</feature>
<dbReference type="PRINTS" id="PR01415">
    <property type="entry name" value="ANKYRIN"/>
</dbReference>
<evidence type="ECO:0000313" key="5">
    <source>
        <dbReference type="Proteomes" id="UP000215335"/>
    </source>
</evidence>
<dbReference type="SMART" id="SM00248">
    <property type="entry name" value="ANK"/>
    <property type="match status" value="6"/>
</dbReference>
<keyword evidence="2 3" id="KW-0040">ANK repeat</keyword>
<feature type="repeat" description="ANK" evidence="3">
    <location>
        <begin position="81"/>
        <end position="113"/>
    </location>
</feature>
<evidence type="ECO:0000256" key="1">
    <source>
        <dbReference type="ARBA" id="ARBA00022737"/>
    </source>
</evidence>
<proteinExistence type="predicted"/>
<dbReference type="STRING" id="543379.A0A232FF27"/>
<evidence type="ECO:0000256" key="2">
    <source>
        <dbReference type="ARBA" id="ARBA00023043"/>
    </source>
</evidence>
<feature type="repeat" description="ANK" evidence="3">
    <location>
        <begin position="114"/>
        <end position="146"/>
    </location>
</feature>
<evidence type="ECO:0000313" key="4">
    <source>
        <dbReference type="EMBL" id="OXU28917.1"/>
    </source>
</evidence>
<dbReference type="InterPro" id="IPR036770">
    <property type="entry name" value="Ankyrin_rpt-contain_sf"/>
</dbReference>
<feature type="repeat" description="ANK" evidence="3">
    <location>
        <begin position="147"/>
        <end position="179"/>
    </location>
</feature>
<dbReference type="SUPFAM" id="SSF48403">
    <property type="entry name" value="Ankyrin repeat"/>
    <property type="match status" value="1"/>
</dbReference>
<dbReference type="OrthoDB" id="20872at2759"/>
<dbReference type="PANTHER" id="PTHR24180:SF45">
    <property type="entry name" value="POLY [ADP-RIBOSE] POLYMERASE TANKYRASE"/>
    <property type="match status" value="1"/>
</dbReference>
<feature type="repeat" description="ANK" evidence="3">
    <location>
        <begin position="213"/>
        <end position="245"/>
    </location>
</feature>
<keyword evidence="1" id="KW-0677">Repeat</keyword>
<dbReference type="PANTHER" id="PTHR24180">
    <property type="entry name" value="CYCLIN-DEPENDENT KINASE INHIBITOR 2C-RELATED"/>
    <property type="match status" value="1"/>
</dbReference>
<evidence type="ECO:0000256" key="3">
    <source>
        <dbReference type="PROSITE-ProRule" id="PRU00023"/>
    </source>
</evidence>
<protein>
    <submittedName>
        <fullName evidence="4">Uncharacterized protein</fullName>
    </submittedName>
</protein>
<organism evidence="4 5">
    <name type="scientific">Trichomalopsis sarcophagae</name>
    <dbReference type="NCBI Taxonomy" id="543379"/>
    <lineage>
        <taxon>Eukaryota</taxon>
        <taxon>Metazoa</taxon>
        <taxon>Ecdysozoa</taxon>
        <taxon>Arthropoda</taxon>
        <taxon>Hexapoda</taxon>
        <taxon>Insecta</taxon>
        <taxon>Pterygota</taxon>
        <taxon>Neoptera</taxon>
        <taxon>Endopterygota</taxon>
        <taxon>Hymenoptera</taxon>
        <taxon>Apocrita</taxon>
        <taxon>Proctotrupomorpha</taxon>
        <taxon>Chalcidoidea</taxon>
        <taxon>Pteromalidae</taxon>
        <taxon>Pteromalinae</taxon>
        <taxon>Trichomalopsis</taxon>
    </lineage>
</organism>
<gene>
    <name evidence="4" type="ORF">TSAR_006806</name>
</gene>
<dbReference type="InterPro" id="IPR051637">
    <property type="entry name" value="Ank_repeat_dom-contain_49"/>
</dbReference>
<dbReference type="AlphaFoldDB" id="A0A232FF27"/>
<name>A0A232FF27_9HYME</name>
<keyword evidence="5" id="KW-1185">Reference proteome</keyword>
<sequence length="311" mass="34636">MSDVNHNIIQDDAVLLHLAVIEENEDVVKFLLQHGVPVNSRIVNKQLSLEFVTDTEHQKYVNSIQGKEVLDDHDLEFNITKTTTALHLACRNKSKQIAELLIQHGADINSEMEGGETPLIIAVIFMKQEIVELLVQCGADVNASTAWGKSSLHYAAQTGQKSTLEYLLKHGGHVNAVNLEGLTPMHIAAEAGHKELVAVLLKNGADINIKSKSGATALHFAVVMGYKEIVELLIGSGADINVLMKQGVLDLSPFSWITENEEKRAWALVAQYTPKISIFNWYHTMMTKLYRRNNKDSRSVFRSTESLQEKK</sequence>
<reference evidence="4 5" key="1">
    <citation type="journal article" date="2017" name="Curr. Biol.">
        <title>The Evolution of Venom by Co-option of Single-Copy Genes.</title>
        <authorList>
            <person name="Martinson E.O."/>
            <person name="Mrinalini"/>
            <person name="Kelkar Y.D."/>
            <person name="Chang C.H."/>
            <person name="Werren J.H."/>
        </authorList>
    </citation>
    <scope>NUCLEOTIDE SEQUENCE [LARGE SCALE GENOMIC DNA]</scope>
    <source>
        <strain evidence="4 5">Alberta</strain>
        <tissue evidence="4">Whole body</tissue>
    </source>
</reference>
<dbReference type="PROSITE" id="PS50297">
    <property type="entry name" value="ANK_REP_REGION"/>
    <property type="match status" value="6"/>
</dbReference>
<dbReference type="Pfam" id="PF12796">
    <property type="entry name" value="Ank_2"/>
    <property type="match status" value="2"/>
</dbReference>
<dbReference type="Gene3D" id="1.25.40.20">
    <property type="entry name" value="Ankyrin repeat-containing domain"/>
    <property type="match status" value="3"/>
</dbReference>
<dbReference type="EMBL" id="NNAY01000358">
    <property type="protein sequence ID" value="OXU28917.1"/>
    <property type="molecule type" value="Genomic_DNA"/>
</dbReference>